<dbReference type="Pfam" id="PF25087">
    <property type="entry name" value="GMPPB_C"/>
    <property type="match status" value="1"/>
</dbReference>
<organism evidence="10 11">
    <name type="scientific">Syntrophotalea acetylenivorans</name>
    <dbReference type="NCBI Taxonomy" id="1842532"/>
    <lineage>
        <taxon>Bacteria</taxon>
        <taxon>Pseudomonadati</taxon>
        <taxon>Thermodesulfobacteriota</taxon>
        <taxon>Desulfuromonadia</taxon>
        <taxon>Desulfuromonadales</taxon>
        <taxon>Syntrophotaleaceae</taxon>
        <taxon>Syntrophotalea</taxon>
    </lineage>
</organism>
<dbReference type="InterPro" id="IPR056729">
    <property type="entry name" value="GMPPB_C"/>
</dbReference>
<dbReference type="Proteomes" id="UP000182517">
    <property type="component" value="Chromosome"/>
</dbReference>
<feature type="domain" description="UDP-3-O-[3-hydroxymyristoyl] glucosamine N-acyltransferase non-repeat region" evidence="8">
    <location>
        <begin position="20"/>
        <end position="85"/>
    </location>
</feature>
<evidence type="ECO:0000259" key="9">
    <source>
        <dbReference type="Pfam" id="PF25087"/>
    </source>
</evidence>
<evidence type="ECO:0000256" key="5">
    <source>
        <dbReference type="ARBA" id="ARBA00023098"/>
    </source>
</evidence>
<comment type="catalytic activity">
    <reaction evidence="7">
        <text>a UDP-3-O-[(3R)-3-hydroxyacyl]-alpha-D-glucosamine + a (3R)-hydroxyacyl-[ACP] = a UDP-2-N,3-O-bis[(3R)-3-hydroxyacyl]-alpha-D-glucosamine + holo-[ACP] + H(+)</text>
        <dbReference type="Rhea" id="RHEA:53836"/>
        <dbReference type="Rhea" id="RHEA-COMP:9685"/>
        <dbReference type="Rhea" id="RHEA-COMP:9945"/>
        <dbReference type="ChEBI" id="CHEBI:15378"/>
        <dbReference type="ChEBI" id="CHEBI:64479"/>
        <dbReference type="ChEBI" id="CHEBI:78827"/>
        <dbReference type="ChEBI" id="CHEBI:137740"/>
        <dbReference type="ChEBI" id="CHEBI:137748"/>
        <dbReference type="EC" id="2.3.1.191"/>
    </reaction>
</comment>
<sequence length="343" mass="35733">MKTLKELADLIGGTVVGDGDAEIHRVAGIDSAKPGEITFLANPKYLPLLKTTQASAVMVTPGVEAPGVSLLVCPNPYLAFAKVLTALHVAKPEYRGIMEGAYVDPEAKIADGVTIHPGCVIGKNVSVGSGTTLYPGVLLYDNVTVGEDCLIHAGTVVREGCRLGNRVIVQPKAVIGSDGFGFAPDGSSYFKIPQVGIVVIEDDVEIGANSCLDRAALGETRIGRGTKIDNLVQIAHNVKIGADSIIVSQVGIAGSTEIGKHCTLGGQVGVAGHIKVGDNTMVGAQSGVTGNMPGGEVISGTPAIPHRDWLKAATSFSKLPEMRKEIKKLKKQVEELQELTKEG</sequence>
<dbReference type="Gene3D" id="2.160.10.10">
    <property type="entry name" value="Hexapeptide repeat proteins"/>
    <property type="match status" value="1"/>
</dbReference>
<dbReference type="AlphaFoldDB" id="A0A1L3GL03"/>
<comment type="similarity">
    <text evidence="7">Belongs to the transferase hexapeptide repeat family. LpxD subfamily.</text>
</comment>
<evidence type="ECO:0000256" key="4">
    <source>
        <dbReference type="ARBA" id="ARBA00022737"/>
    </source>
</evidence>
<dbReference type="HAMAP" id="MF_00523">
    <property type="entry name" value="LpxD"/>
    <property type="match status" value="1"/>
</dbReference>
<evidence type="ECO:0000256" key="2">
    <source>
        <dbReference type="ARBA" id="ARBA00022556"/>
    </source>
</evidence>
<comment type="pathway">
    <text evidence="7">Bacterial outer membrane biogenesis; LPS lipid A biosynthesis.</text>
</comment>
<keyword evidence="1 7" id="KW-0444">Lipid biosynthesis</keyword>
<dbReference type="NCBIfam" id="NF002060">
    <property type="entry name" value="PRK00892.1"/>
    <property type="match status" value="1"/>
</dbReference>
<dbReference type="RefSeq" id="WP_072282586.1">
    <property type="nucleotide sequence ID" value="NZ_CP015519.1"/>
</dbReference>
<dbReference type="GO" id="GO:0103118">
    <property type="term" value="F:UDP-3-O-[(3R)-3-hydroxyacyl]-glucosamine N-acyltransferase activity"/>
    <property type="evidence" value="ECO:0007669"/>
    <property type="project" value="UniProtKB-EC"/>
</dbReference>
<dbReference type="KEGG" id="pef:A7E78_01355"/>
<protein>
    <recommendedName>
        <fullName evidence="7">UDP-3-O-acylglucosamine N-acyltransferase</fullName>
        <ecNumber evidence="7">2.3.1.191</ecNumber>
    </recommendedName>
</protein>
<dbReference type="InterPro" id="IPR001451">
    <property type="entry name" value="Hexapep"/>
</dbReference>
<dbReference type="Pfam" id="PF00132">
    <property type="entry name" value="Hexapep"/>
    <property type="match status" value="2"/>
</dbReference>
<dbReference type="InterPro" id="IPR011004">
    <property type="entry name" value="Trimer_LpxA-like_sf"/>
</dbReference>
<dbReference type="InterPro" id="IPR020573">
    <property type="entry name" value="UDP_GlcNAc_AcTrfase_non-rep"/>
</dbReference>
<dbReference type="SUPFAM" id="SSF51161">
    <property type="entry name" value="Trimeric LpxA-like enzymes"/>
    <property type="match status" value="1"/>
</dbReference>
<dbReference type="NCBIfam" id="TIGR01853">
    <property type="entry name" value="lipid_A_lpxD"/>
    <property type="match status" value="1"/>
</dbReference>
<keyword evidence="4 7" id="KW-0677">Repeat</keyword>
<accession>A0A1L3GL03</accession>
<evidence type="ECO:0000256" key="7">
    <source>
        <dbReference type="HAMAP-Rule" id="MF_00523"/>
    </source>
</evidence>
<evidence type="ECO:0000256" key="3">
    <source>
        <dbReference type="ARBA" id="ARBA00022679"/>
    </source>
</evidence>
<feature type="active site" description="Proton acceptor" evidence="7">
    <location>
        <position position="236"/>
    </location>
</feature>
<comment type="function">
    <text evidence="7">Catalyzes the N-acylation of UDP-3-O-acylglucosamine using 3-hydroxyacyl-ACP as the acyl donor. Is involved in the biosynthesis of lipid A, a phosphorylated glycolipid that anchors the lipopolysaccharide to the outer membrane of the cell.</text>
</comment>
<evidence type="ECO:0000313" key="10">
    <source>
        <dbReference type="EMBL" id="APG26626.1"/>
    </source>
</evidence>
<dbReference type="STRING" id="1842532.A7E78_01355"/>
<dbReference type="PROSITE" id="PS00101">
    <property type="entry name" value="HEXAPEP_TRANSFERASES"/>
    <property type="match status" value="1"/>
</dbReference>
<keyword evidence="3 7" id="KW-0808">Transferase</keyword>
<keyword evidence="2 7" id="KW-0441">Lipid A biosynthesis</keyword>
<dbReference type="CDD" id="cd03352">
    <property type="entry name" value="LbH_LpxD"/>
    <property type="match status" value="1"/>
</dbReference>
<evidence type="ECO:0000259" key="8">
    <source>
        <dbReference type="Pfam" id="PF04613"/>
    </source>
</evidence>
<comment type="subunit">
    <text evidence="7">Homotrimer.</text>
</comment>
<keyword evidence="5 7" id="KW-0443">Lipid metabolism</keyword>
<feature type="domain" description="Mannose-1-phosphate guanyltransferase C-terminal" evidence="9">
    <location>
        <begin position="99"/>
        <end position="178"/>
    </location>
</feature>
<dbReference type="GO" id="GO:0009245">
    <property type="term" value="P:lipid A biosynthetic process"/>
    <property type="evidence" value="ECO:0007669"/>
    <property type="project" value="UniProtKB-UniRule"/>
</dbReference>
<keyword evidence="6 7" id="KW-0012">Acyltransferase</keyword>
<dbReference type="EC" id="2.3.1.191" evidence="7"/>
<dbReference type="Gene3D" id="3.40.1390.10">
    <property type="entry name" value="MurE/MurF, N-terminal domain"/>
    <property type="match status" value="1"/>
</dbReference>
<dbReference type="GO" id="GO:0016020">
    <property type="term" value="C:membrane"/>
    <property type="evidence" value="ECO:0007669"/>
    <property type="project" value="GOC"/>
</dbReference>
<name>A0A1L3GL03_9BACT</name>
<dbReference type="GO" id="GO:0016410">
    <property type="term" value="F:N-acyltransferase activity"/>
    <property type="evidence" value="ECO:0007669"/>
    <property type="project" value="InterPro"/>
</dbReference>
<dbReference type="UniPathway" id="UPA00973"/>
<dbReference type="PANTHER" id="PTHR43378">
    <property type="entry name" value="UDP-3-O-ACYLGLUCOSAMINE N-ACYLTRANSFERASE"/>
    <property type="match status" value="1"/>
</dbReference>
<dbReference type="InterPro" id="IPR018357">
    <property type="entry name" value="Hexapep_transf_CS"/>
</dbReference>
<evidence type="ECO:0000256" key="1">
    <source>
        <dbReference type="ARBA" id="ARBA00022516"/>
    </source>
</evidence>
<proteinExistence type="inferred from homology"/>
<dbReference type="Pfam" id="PF04613">
    <property type="entry name" value="LpxD"/>
    <property type="match status" value="1"/>
</dbReference>
<gene>
    <name evidence="7" type="primary">lpxD</name>
    <name evidence="10" type="ORF">A7E78_01355</name>
</gene>
<dbReference type="OrthoDB" id="9784739at2"/>
<evidence type="ECO:0000256" key="6">
    <source>
        <dbReference type="ARBA" id="ARBA00023315"/>
    </source>
</evidence>
<dbReference type="EMBL" id="CP015519">
    <property type="protein sequence ID" value="APG26626.1"/>
    <property type="molecule type" value="Genomic_DNA"/>
</dbReference>
<keyword evidence="11" id="KW-1185">Reference proteome</keyword>
<dbReference type="PANTHER" id="PTHR43378:SF2">
    <property type="entry name" value="UDP-3-O-ACYLGLUCOSAMINE N-ACYLTRANSFERASE 1, MITOCHONDRIAL-RELATED"/>
    <property type="match status" value="1"/>
</dbReference>
<reference evidence="10 11" key="1">
    <citation type="journal article" date="2017" name="Genome Announc.">
        <title>Complete Genome Sequences of Two Acetylene-Fermenting Pelobacter acetylenicus Strains.</title>
        <authorList>
            <person name="Sutton J.M."/>
            <person name="Baesman S.M."/>
            <person name="Fierst J.L."/>
            <person name="Poret-Peterson A.T."/>
            <person name="Oremland R.S."/>
            <person name="Dunlap D.S."/>
            <person name="Akob D.M."/>
        </authorList>
    </citation>
    <scope>NUCLEOTIDE SEQUENCE [LARGE SCALE GENOMIC DNA]</scope>
    <source>
        <strain evidence="10 11">SFB93</strain>
    </source>
</reference>
<dbReference type="InterPro" id="IPR007691">
    <property type="entry name" value="LpxD"/>
</dbReference>
<evidence type="ECO:0000313" key="11">
    <source>
        <dbReference type="Proteomes" id="UP000182517"/>
    </source>
</evidence>